<keyword evidence="2" id="KW-1185">Reference proteome</keyword>
<sequence>RYHTFEKNAMGGFTNLIYFKNYLSEQSKSLIRETIESCGEFELENDLDYDIRVKNNGEDCPFRIYYSDAEQDEDFDSESKAEFEKKLGFIPKCYIGFMAWTNKKFGHKFIAELMSKVMQIENGFVDFSAAIDPDFTENREKIRKFVSQVGGKIMELEYKTGNDQIWFTHLADKEFLNNWIGHKKFYIPK</sequence>
<name>A0ABS9RMH4_9FLAO</name>
<feature type="non-terminal residue" evidence="1">
    <location>
        <position position="1"/>
    </location>
</feature>
<evidence type="ECO:0000313" key="1">
    <source>
        <dbReference type="EMBL" id="MCH4554143.1"/>
    </source>
</evidence>
<proteinExistence type="predicted"/>
<evidence type="ECO:0000313" key="2">
    <source>
        <dbReference type="Proteomes" id="UP001156141"/>
    </source>
</evidence>
<dbReference type="EMBL" id="JAKVQD010000020">
    <property type="protein sequence ID" value="MCH4554143.1"/>
    <property type="molecule type" value="Genomic_DNA"/>
</dbReference>
<accession>A0ABS9RMH4</accession>
<dbReference type="InterPro" id="IPR045948">
    <property type="entry name" value="DUF6368"/>
</dbReference>
<gene>
    <name evidence="1" type="ORF">MKW35_16085</name>
</gene>
<protein>
    <submittedName>
        <fullName evidence="1">DUF6368 family protein</fullName>
    </submittedName>
</protein>
<comment type="caution">
    <text evidence="1">The sequence shown here is derived from an EMBL/GenBank/DDBJ whole genome shotgun (WGS) entry which is preliminary data.</text>
</comment>
<dbReference type="Pfam" id="PF19895">
    <property type="entry name" value="DUF6368"/>
    <property type="match status" value="1"/>
</dbReference>
<reference evidence="1" key="1">
    <citation type="submission" date="2022-02" db="EMBL/GenBank/DDBJ databases">
        <title>Aestuariibaculum sp., a marine bacterium isolated from sediment in Guangxi.</title>
        <authorList>
            <person name="Ying J."/>
        </authorList>
    </citation>
    <scope>NUCLEOTIDE SEQUENCE</scope>
    <source>
        <strain evidence="1">L182</strain>
    </source>
</reference>
<dbReference type="RefSeq" id="WP_240575497.1">
    <property type="nucleotide sequence ID" value="NZ_JAKVQD010000020.1"/>
</dbReference>
<organism evidence="1 2">
    <name type="scientific">Aestuariibaculum lutulentum</name>
    <dbReference type="NCBI Taxonomy" id="2920935"/>
    <lineage>
        <taxon>Bacteria</taxon>
        <taxon>Pseudomonadati</taxon>
        <taxon>Bacteroidota</taxon>
        <taxon>Flavobacteriia</taxon>
        <taxon>Flavobacteriales</taxon>
        <taxon>Flavobacteriaceae</taxon>
    </lineage>
</organism>
<dbReference type="Proteomes" id="UP001156141">
    <property type="component" value="Unassembled WGS sequence"/>
</dbReference>